<dbReference type="InterPro" id="IPR046640">
    <property type="entry name" value="DUF6752"/>
</dbReference>
<feature type="coiled-coil region" evidence="1">
    <location>
        <begin position="43"/>
        <end position="77"/>
    </location>
</feature>
<reference evidence="3 4" key="1">
    <citation type="submission" date="2017-05" db="EMBL/GenBank/DDBJ databases">
        <authorList>
            <person name="Varghese N."/>
            <person name="Submissions S."/>
        </authorList>
    </citation>
    <scope>NUCLEOTIDE SEQUENCE [LARGE SCALE GENOMIC DNA]</scope>
    <source>
        <strain evidence="3 4">DSM 46834</strain>
    </source>
</reference>
<keyword evidence="4" id="KW-1185">Reference proteome</keyword>
<organism evidence="3 4">
    <name type="scientific">Geodermatophilus aquaeductus</name>
    <dbReference type="NCBI Taxonomy" id="1564161"/>
    <lineage>
        <taxon>Bacteria</taxon>
        <taxon>Bacillati</taxon>
        <taxon>Actinomycetota</taxon>
        <taxon>Actinomycetes</taxon>
        <taxon>Geodermatophilales</taxon>
        <taxon>Geodermatophilaceae</taxon>
        <taxon>Geodermatophilus</taxon>
    </lineage>
</organism>
<evidence type="ECO:0000313" key="4">
    <source>
        <dbReference type="Proteomes" id="UP000317484"/>
    </source>
</evidence>
<keyword evidence="1" id="KW-0175">Coiled coil</keyword>
<dbReference type="Pfam" id="PF20537">
    <property type="entry name" value="DUF6752"/>
    <property type="match status" value="1"/>
</dbReference>
<protein>
    <recommendedName>
        <fullName evidence="2">DUF6752 domain-containing protein</fullName>
    </recommendedName>
</protein>
<dbReference type="Proteomes" id="UP000317484">
    <property type="component" value="Unassembled WGS sequence"/>
</dbReference>
<dbReference type="RefSeq" id="WP_142456420.1">
    <property type="nucleotide sequence ID" value="NZ_FXTJ01000001.1"/>
</dbReference>
<sequence length="113" mass="12751">MAATATLKALVKTPVKRLRRAFVPEYQDLLAQVGDLQGRLGPLQDLPAEVHRLRERLDDAQARIRELEDGLHEARRLNLRIAELTDVVTEVVLPLHDRDIDPSVFAGLPDDTR</sequence>
<proteinExistence type="predicted"/>
<evidence type="ECO:0000256" key="1">
    <source>
        <dbReference type="SAM" id="Coils"/>
    </source>
</evidence>
<feature type="domain" description="DUF6752" evidence="2">
    <location>
        <begin position="61"/>
        <end position="99"/>
    </location>
</feature>
<gene>
    <name evidence="3" type="ORF">SAMN06273567_10152</name>
</gene>
<name>A0A521AE30_9ACTN</name>
<dbReference type="EMBL" id="FXTJ01000001">
    <property type="protein sequence ID" value="SMO33074.1"/>
    <property type="molecule type" value="Genomic_DNA"/>
</dbReference>
<dbReference type="AlphaFoldDB" id="A0A521AE30"/>
<evidence type="ECO:0000259" key="2">
    <source>
        <dbReference type="Pfam" id="PF20537"/>
    </source>
</evidence>
<evidence type="ECO:0000313" key="3">
    <source>
        <dbReference type="EMBL" id="SMO33074.1"/>
    </source>
</evidence>
<accession>A0A521AE30</accession>